<feature type="domain" description="Nucleolar 27S pre-rRNA processing Urb2/Npa2 C-terminal" evidence="2">
    <location>
        <begin position="1311"/>
        <end position="1517"/>
    </location>
</feature>
<evidence type="ECO:0000259" key="2">
    <source>
        <dbReference type="Pfam" id="PF10441"/>
    </source>
</evidence>
<dbReference type="Proteomes" id="UP001150062">
    <property type="component" value="Unassembled WGS sequence"/>
</dbReference>
<sequence>MTLLNKTPESVSVLVKNVETILQEEFSLYHDKQRTIYQHLTNYLKKKDQELPSGEYPYVEIKVWKLFHSFLKITAFGTSLQITESLLLWIASSVGDCGGDEELLNELSLLIKYLVSDQCRHIFNSSGDKVMNALSIISKSLFISEQSEGTNNIILILIQILLKSEKRTRQSTKIVNFYLKWIKCFSELTYYSIQINNKSIQQSLNRLFDQLLCVQAKWHTRMWDEIIKKQEKNKEFQMTQLIGEDRKGDKIAYKLLESVCELTVEQGNIELCGLVFSLFCKNVSGRSLISNSDTLKKLSNRSNEKVLIVIPQFEMFKVIIKSLIKYKVKKAKENKEFAKDEKEIKKIFNSLSLILDIYLKFDIYNLSRISHNLLKIQSNFIQKQILNQLLFPILENKNSNVKDYCFYSLQLINKIDHKLITDEFAKIFNSNSNLRPKNNEITFINSLITIYGKLGQLNKFLDLLSQCDKNIIANRTFQIQIIKTWRNVILMIPSPQITGIWKWFNLINLNENEHFIPLFIEFLNYIPEPNSSQVNEISTLFSITLNQINNNWSKFNNNLILINENIDNDNSNKKKTKKTKKKNKDENLNFNEILFPIAALNSLINLQKHNPYFISQQINLFENKDLKVLYSIINQYSQSVETINPRYFDLIFQLYKLTLEVLLNKIQNDNLLKSFGDDPQLFEIESNKYDLFDLLLKSFFSNLNLVKLLKINENDINYNFNKLNLHYNMLGIANDYELLICAWKFICNNLIIISEFISKKNLNQVIKFILISSSLFVNNKNNNNNSDDNDNDNEKQMDVEMIDEDKIKEENGTQVEEIVNLKQISKISYQLLKNNNDFYESKLIQENIISCFIQLFKSQQDKKLLKLLKYFPTNYFLNEDLVKLFNFFYNKTLKNDNKRYLEGLDFLFQEFAFKIGDLIDINFIKFLLKLEANNNNDEQFVQKILSNIMKYLCNDQIEKIVVNDKETEEEIQKRRTNLLKEMLELIQNQTLINNEINDQKNLFIICSILNGISLGIGSQKKNTNWKLIKMFVNSILSSKINLSKMNIEDNNTITQVLNKKEIEIYTNLIKITSIKHFKKIRSNKAFIKKINYYFEYCEKEIYQDIKNLNYQIYSFLSTIFSNFVHFKTFINSEKFVKKLLLILIYLLSNIPKNLNYQIKKKIKIFLNQINGQHFLIIIKLVKELLIKNYGQISQNQNQIKGILKFFTIIMEDLFIKNYTYYKQRKANINNSKKKKNNNNKKKKKNNKMKDEKENTYSFQRKKQILERHSNEILLILFKILSQVNLKSENYSNLLINNFNENLINNVVLNSLKLISFMIKIKTKTFTLNTASTILNIIMRFLNIDKKTNIYNATKVSKSEKLFSSLTSLLNDLILIQPNETFQLIHLFFHSFKNLLRSYFARFKIIETLKLDNNEKNMFIWNEKSLHPFQKLSSSVVKNFYPVKNYSCSFLLELVYLIQNVSLPEKHISIWYQIIFTILDAAPTFFLKEMFKTLNQPGKLLFNKIYDQYGTSWKFKGKV</sequence>
<keyword evidence="3" id="KW-0346">Stress response</keyword>
<proteinExistence type="predicted"/>
<name>A0ABQ8YAA6_9EUKA</name>
<feature type="region of interest" description="Disordered" evidence="1">
    <location>
        <begin position="1226"/>
        <end position="1255"/>
    </location>
</feature>
<dbReference type="InterPro" id="IPR018849">
    <property type="entry name" value="Urb2/Npa2_C"/>
</dbReference>
<protein>
    <submittedName>
        <fullName evidence="3">32 kDa heat shock protein</fullName>
    </submittedName>
</protein>
<feature type="compositionally biased region" description="Basic residues" evidence="1">
    <location>
        <begin position="1231"/>
        <end position="1246"/>
    </location>
</feature>
<keyword evidence="4" id="KW-1185">Reference proteome</keyword>
<dbReference type="Pfam" id="PF10441">
    <property type="entry name" value="Urb2"/>
    <property type="match status" value="1"/>
</dbReference>
<gene>
    <name evidence="3" type="ORF">M0813_00437</name>
</gene>
<accession>A0ABQ8YAA6</accession>
<evidence type="ECO:0000256" key="1">
    <source>
        <dbReference type="SAM" id="MobiDB-lite"/>
    </source>
</evidence>
<organism evidence="3 4">
    <name type="scientific">Anaeramoeba flamelloides</name>
    <dbReference type="NCBI Taxonomy" id="1746091"/>
    <lineage>
        <taxon>Eukaryota</taxon>
        <taxon>Metamonada</taxon>
        <taxon>Anaeramoebidae</taxon>
        <taxon>Anaeramoeba</taxon>
    </lineage>
</organism>
<evidence type="ECO:0000313" key="3">
    <source>
        <dbReference type="EMBL" id="KAJ6241733.1"/>
    </source>
</evidence>
<evidence type="ECO:0000313" key="4">
    <source>
        <dbReference type="Proteomes" id="UP001150062"/>
    </source>
</evidence>
<comment type="caution">
    <text evidence="3">The sequence shown here is derived from an EMBL/GenBank/DDBJ whole genome shotgun (WGS) entry which is preliminary data.</text>
</comment>
<reference evidence="3" key="1">
    <citation type="submission" date="2022-08" db="EMBL/GenBank/DDBJ databases">
        <title>Novel sulfate-reducing endosymbionts in the free-living metamonad Anaeramoeba.</title>
        <authorList>
            <person name="Jerlstrom-Hultqvist J."/>
            <person name="Cepicka I."/>
            <person name="Gallot-Lavallee L."/>
            <person name="Salas-Leiva D."/>
            <person name="Curtis B.A."/>
            <person name="Zahonova K."/>
            <person name="Pipaliya S."/>
            <person name="Dacks J."/>
            <person name="Roger A.J."/>
        </authorList>
    </citation>
    <scope>NUCLEOTIDE SEQUENCE</scope>
    <source>
        <strain evidence="3">Schooner1</strain>
    </source>
</reference>
<dbReference type="EMBL" id="JAOAOG010000191">
    <property type="protein sequence ID" value="KAJ6241733.1"/>
    <property type="molecule type" value="Genomic_DNA"/>
</dbReference>